<dbReference type="RefSeq" id="WP_198735895.1">
    <property type="nucleotide sequence ID" value="NZ_JAEIOT010000007.1"/>
</dbReference>
<proteinExistence type="predicted"/>
<feature type="domain" description="WYL" evidence="1">
    <location>
        <begin position="155"/>
        <end position="222"/>
    </location>
</feature>
<dbReference type="PANTHER" id="PTHR34580">
    <property type="match status" value="1"/>
</dbReference>
<dbReference type="Pfam" id="PF13280">
    <property type="entry name" value="WYL"/>
    <property type="match status" value="1"/>
</dbReference>
<keyword evidence="3" id="KW-1185">Reference proteome</keyword>
<organism evidence="2 3">
    <name type="scientific">Corynebacterium marambiense</name>
    <dbReference type="NCBI Taxonomy" id="2765364"/>
    <lineage>
        <taxon>Bacteria</taxon>
        <taxon>Bacillati</taxon>
        <taxon>Actinomycetota</taxon>
        <taxon>Actinomycetes</taxon>
        <taxon>Mycobacteriales</taxon>
        <taxon>Corynebacteriaceae</taxon>
        <taxon>Corynebacterium</taxon>
    </lineage>
</organism>
<sequence>MTAKDEALERLVNLTFAFLDAEQNGGRRLLTASWVRDNVSGYSDRSADAARKMFTRDLAVLRAAGVPIEIVANPEDPGQTGYRLQSEEYPLPEVSFTPAEATVLALAGDMGLGQRLAAFARSGWTKLAAAGASRELGTVPVVSMLNDTAHLGPQTLDTILGACRHRRRIRFSYSRGPVDEVVTRTMDPWGLVNHRDRLYMVGYDADRDAVRSFRITRVSEVRESGPASHPKPGDSDLQDLVARSLGRGRDFVDVRFRATAGSAGELTRSADHLSDDIHVLRNVERDWFIRIAAAHAPQVTVMEPDDIRLAVIETLTRAAERHATENGDPT</sequence>
<evidence type="ECO:0000313" key="2">
    <source>
        <dbReference type="EMBL" id="MBI9000438.1"/>
    </source>
</evidence>
<evidence type="ECO:0000313" key="3">
    <source>
        <dbReference type="Proteomes" id="UP000625574"/>
    </source>
</evidence>
<dbReference type="PANTHER" id="PTHR34580:SF3">
    <property type="entry name" value="PROTEIN PAFB"/>
    <property type="match status" value="1"/>
</dbReference>
<dbReference type="InterPro" id="IPR051534">
    <property type="entry name" value="CBASS_pafABC_assoc_protein"/>
</dbReference>
<evidence type="ECO:0000259" key="1">
    <source>
        <dbReference type="Pfam" id="PF13280"/>
    </source>
</evidence>
<dbReference type="InterPro" id="IPR026881">
    <property type="entry name" value="WYL_dom"/>
</dbReference>
<dbReference type="Proteomes" id="UP000625574">
    <property type="component" value="Unassembled WGS sequence"/>
</dbReference>
<comment type="caution">
    <text evidence="2">The sequence shown here is derived from an EMBL/GenBank/DDBJ whole genome shotgun (WGS) entry which is preliminary data.</text>
</comment>
<reference evidence="2 3" key="1">
    <citation type="submission" date="2020-12" db="EMBL/GenBank/DDBJ databases">
        <title>Genome public.</title>
        <authorList>
            <person name="Sun Q."/>
        </authorList>
    </citation>
    <scope>NUCLEOTIDE SEQUENCE [LARGE SCALE GENOMIC DNA]</scope>
    <source>
        <strain evidence="2 3">CCM 8864</strain>
    </source>
</reference>
<dbReference type="EMBL" id="JAEIOT010000007">
    <property type="protein sequence ID" value="MBI9000438.1"/>
    <property type="molecule type" value="Genomic_DNA"/>
</dbReference>
<dbReference type="PROSITE" id="PS52050">
    <property type="entry name" value="WYL"/>
    <property type="match status" value="1"/>
</dbReference>
<accession>A0ABS0VYF9</accession>
<protein>
    <submittedName>
        <fullName evidence="2">WYL domain-containing protein</fullName>
    </submittedName>
</protein>
<name>A0ABS0VYF9_9CORY</name>
<gene>
    <name evidence="2" type="ORF">JDV76_05575</name>
</gene>